<comment type="caution">
    <text evidence="3">The sequence shown here is derived from an EMBL/GenBank/DDBJ whole genome shotgun (WGS) entry which is preliminary data.</text>
</comment>
<feature type="compositionally biased region" description="Basic and acidic residues" evidence="1">
    <location>
        <begin position="21"/>
        <end position="30"/>
    </location>
</feature>
<dbReference type="PROSITE" id="PS50181">
    <property type="entry name" value="FBOX"/>
    <property type="match status" value="1"/>
</dbReference>
<protein>
    <recommendedName>
        <fullName evidence="2">F-box domain-containing protein</fullName>
    </recommendedName>
</protein>
<sequence length="277" mass="32615">MAKGSSRKFRKLNPPKNQPKNSRDKDTPVASDRTLKHDLLIDLPLDILCEIFKLLTPLDLLQLAWTARSFRKFLMNRASKSIWTHVLSAVEDLPPCPNDLSEPQYAYLLLSNSCHDCLRPLSDLLKDNEVLLLYLEARTQLCRGCSLKHFFAMIRSFKRWKELPEKVALLLTEFVPATTHRLTKDEVEGSTFYHCKRREPQQAKEKRTRFHVNTALALHSEYKKIKGKQAKNAWMENQRKLWVAKEKHVNACEVYFIKVEEREEEREEELREQRVEQ</sequence>
<feature type="non-terminal residue" evidence="3">
    <location>
        <position position="1"/>
    </location>
</feature>
<dbReference type="EMBL" id="JANBPK010001213">
    <property type="protein sequence ID" value="KAJ2924587.1"/>
    <property type="molecule type" value="Genomic_DNA"/>
</dbReference>
<feature type="domain" description="F-box" evidence="2">
    <location>
        <begin position="37"/>
        <end position="86"/>
    </location>
</feature>
<reference evidence="3" key="1">
    <citation type="submission" date="2022-06" db="EMBL/GenBank/DDBJ databases">
        <title>Genome Sequence of Candolleomyces eurysporus.</title>
        <authorList>
            <person name="Buettner E."/>
        </authorList>
    </citation>
    <scope>NUCLEOTIDE SEQUENCE</scope>
    <source>
        <strain evidence="3">VTCC 930004</strain>
    </source>
</reference>
<dbReference type="Proteomes" id="UP001140091">
    <property type="component" value="Unassembled WGS sequence"/>
</dbReference>
<evidence type="ECO:0000256" key="1">
    <source>
        <dbReference type="SAM" id="MobiDB-lite"/>
    </source>
</evidence>
<evidence type="ECO:0000259" key="2">
    <source>
        <dbReference type="PROSITE" id="PS50181"/>
    </source>
</evidence>
<organism evidence="3 4">
    <name type="scientific">Candolleomyces eurysporus</name>
    <dbReference type="NCBI Taxonomy" id="2828524"/>
    <lineage>
        <taxon>Eukaryota</taxon>
        <taxon>Fungi</taxon>
        <taxon>Dikarya</taxon>
        <taxon>Basidiomycota</taxon>
        <taxon>Agaricomycotina</taxon>
        <taxon>Agaricomycetes</taxon>
        <taxon>Agaricomycetidae</taxon>
        <taxon>Agaricales</taxon>
        <taxon>Agaricineae</taxon>
        <taxon>Psathyrellaceae</taxon>
        <taxon>Candolleomyces</taxon>
    </lineage>
</organism>
<feature type="region of interest" description="Disordered" evidence="1">
    <location>
        <begin position="1"/>
        <end position="30"/>
    </location>
</feature>
<accession>A0A9W8IXL2</accession>
<dbReference type="OrthoDB" id="3066739at2759"/>
<gene>
    <name evidence="3" type="ORF">H1R20_g12500</name>
</gene>
<dbReference type="InterPro" id="IPR001810">
    <property type="entry name" value="F-box_dom"/>
</dbReference>
<proteinExistence type="predicted"/>
<name>A0A9W8IXL2_9AGAR</name>
<feature type="compositionally biased region" description="Basic residues" evidence="1">
    <location>
        <begin position="1"/>
        <end position="13"/>
    </location>
</feature>
<evidence type="ECO:0000313" key="4">
    <source>
        <dbReference type="Proteomes" id="UP001140091"/>
    </source>
</evidence>
<dbReference type="InterPro" id="IPR036047">
    <property type="entry name" value="F-box-like_dom_sf"/>
</dbReference>
<dbReference type="AlphaFoldDB" id="A0A9W8IXL2"/>
<keyword evidence="4" id="KW-1185">Reference proteome</keyword>
<dbReference type="Pfam" id="PF00646">
    <property type="entry name" value="F-box"/>
    <property type="match status" value="1"/>
</dbReference>
<dbReference type="SUPFAM" id="SSF81383">
    <property type="entry name" value="F-box domain"/>
    <property type="match status" value="1"/>
</dbReference>
<evidence type="ECO:0000313" key="3">
    <source>
        <dbReference type="EMBL" id="KAJ2924587.1"/>
    </source>
</evidence>